<dbReference type="EMBL" id="AP019798">
    <property type="protein sequence ID" value="BBL89359.1"/>
    <property type="molecule type" value="Genomic_DNA"/>
</dbReference>
<dbReference type="AlphaFoldDB" id="A0A510I6V3"/>
<reference evidence="2" key="1">
    <citation type="submission" date="2019-07" db="EMBL/GenBank/DDBJ databases">
        <title>Complete Genome Sequences of Vibrion rotiferianus strain AM7.</title>
        <authorList>
            <person name="Miyazaki K."/>
            <person name="Wiseschart A."/>
            <person name="Pootanakit K."/>
            <person name="Ishimori K."/>
            <person name="Kitahara K."/>
        </authorList>
    </citation>
    <scope>NUCLEOTIDE SEQUENCE [LARGE SCALE GENOMIC DNA]</scope>
    <source>
        <strain evidence="2">AM7</strain>
    </source>
</reference>
<proteinExistence type="predicted"/>
<sequence>MILFLYMRKTPSFSLASMTSLQGTGTVSILELFSALSEHKTLKPYKDCGTH</sequence>
<name>A0A510I6V3_9VIBR</name>
<dbReference type="Proteomes" id="UP000315115">
    <property type="component" value="Chromosome 1"/>
</dbReference>
<evidence type="ECO:0000313" key="2">
    <source>
        <dbReference type="Proteomes" id="UP000315115"/>
    </source>
</evidence>
<gene>
    <name evidence="1" type="ORF">VroAM7_20120</name>
</gene>
<evidence type="ECO:0000313" key="1">
    <source>
        <dbReference type="EMBL" id="BBL89359.1"/>
    </source>
</evidence>
<accession>A0A510I6V3</accession>
<organism evidence="1 2">
    <name type="scientific">Vibrio rotiferianus</name>
    <dbReference type="NCBI Taxonomy" id="190895"/>
    <lineage>
        <taxon>Bacteria</taxon>
        <taxon>Pseudomonadati</taxon>
        <taxon>Pseudomonadota</taxon>
        <taxon>Gammaproteobacteria</taxon>
        <taxon>Vibrionales</taxon>
        <taxon>Vibrionaceae</taxon>
        <taxon>Vibrio</taxon>
    </lineage>
</organism>
<protein>
    <submittedName>
        <fullName evidence="1">Uncharacterized protein</fullName>
    </submittedName>
</protein>